<dbReference type="Proteomes" id="UP000188268">
    <property type="component" value="Unassembled WGS sequence"/>
</dbReference>
<reference evidence="1 2" key="1">
    <citation type="submission" date="2013-09" db="EMBL/GenBank/DDBJ databases">
        <title>Corchorus capsularis genome sequencing.</title>
        <authorList>
            <person name="Alam M."/>
            <person name="Haque M.S."/>
            <person name="Islam M.S."/>
            <person name="Emdad E.M."/>
            <person name="Islam M.M."/>
            <person name="Ahmed B."/>
            <person name="Halim A."/>
            <person name="Hossen Q.M.M."/>
            <person name="Hossain M.Z."/>
            <person name="Ahmed R."/>
            <person name="Khan M.M."/>
            <person name="Islam R."/>
            <person name="Rashid M.M."/>
            <person name="Khan S.A."/>
            <person name="Rahman M.S."/>
            <person name="Alam M."/>
        </authorList>
    </citation>
    <scope>NUCLEOTIDE SEQUENCE [LARGE SCALE GENOMIC DNA]</scope>
    <source>
        <strain evidence="2">cv. CVL-1</strain>
        <tissue evidence="1">Whole seedling</tissue>
    </source>
</reference>
<sequence length="90" mass="9713">MGSKTPCTYGTSRDSNFINFPFPPNQTPIANCYEKTISALGGPMFKNKDISPKANKPHCLELNVTIQINLSPLATTLILHLAPAVKKAGN</sequence>
<comment type="caution">
    <text evidence="1">The sequence shown here is derived from an EMBL/GenBank/DDBJ whole genome shotgun (WGS) entry which is preliminary data.</text>
</comment>
<protein>
    <submittedName>
        <fullName evidence="1">Uncharacterized protein</fullName>
    </submittedName>
</protein>
<evidence type="ECO:0000313" key="2">
    <source>
        <dbReference type="Proteomes" id="UP000188268"/>
    </source>
</evidence>
<dbReference type="EMBL" id="AWWV01010852">
    <property type="protein sequence ID" value="OMO76737.1"/>
    <property type="molecule type" value="Genomic_DNA"/>
</dbReference>
<dbReference type="Gramene" id="OMO76737">
    <property type="protein sequence ID" value="OMO76737"/>
    <property type="gene ID" value="CCACVL1_15452"/>
</dbReference>
<dbReference type="AlphaFoldDB" id="A0A1R3I2C4"/>
<name>A0A1R3I2C4_COCAP</name>
<accession>A0A1R3I2C4</accession>
<keyword evidence="2" id="KW-1185">Reference proteome</keyword>
<evidence type="ECO:0000313" key="1">
    <source>
        <dbReference type="EMBL" id="OMO76737.1"/>
    </source>
</evidence>
<proteinExistence type="predicted"/>
<organism evidence="1 2">
    <name type="scientific">Corchorus capsularis</name>
    <name type="common">Jute</name>
    <dbReference type="NCBI Taxonomy" id="210143"/>
    <lineage>
        <taxon>Eukaryota</taxon>
        <taxon>Viridiplantae</taxon>
        <taxon>Streptophyta</taxon>
        <taxon>Embryophyta</taxon>
        <taxon>Tracheophyta</taxon>
        <taxon>Spermatophyta</taxon>
        <taxon>Magnoliopsida</taxon>
        <taxon>eudicotyledons</taxon>
        <taxon>Gunneridae</taxon>
        <taxon>Pentapetalae</taxon>
        <taxon>rosids</taxon>
        <taxon>malvids</taxon>
        <taxon>Malvales</taxon>
        <taxon>Malvaceae</taxon>
        <taxon>Grewioideae</taxon>
        <taxon>Apeibeae</taxon>
        <taxon>Corchorus</taxon>
    </lineage>
</organism>
<gene>
    <name evidence="1" type="ORF">CCACVL1_15452</name>
</gene>